<feature type="compositionally biased region" description="Acidic residues" evidence="1">
    <location>
        <begin position="371"/>
        <end position="394"/>
    </location>
</feature>
<dbReference type="Proteomes" id="UP000811619">
    <property type="component" value="Unassembled WGS sequence"/>
</dbReference>
<evidence type="ECO:0000313" key="2">
    <source>
        <dbReference type="EMBL" id="KAG5916609.1"/>
    </source>
</evidence>
<accession>A0A8K0J1J1</accession>
<feature type="region of interest" description="Disordered" evidence="1">
    <location>
        <begin position="1"/>
        <end position="22"/>
    </location>
</feature>
<dbReference type="OrthoDB" id="5236816at2759"/>
<evidence type="ECO:0000313" key="3">
    <source>
        <dbReference type="Proteomes" id="UP000811619"/>
    </source>
</evidence>
<comment type="caution">
    <text evidence="2">The sequence shown here is derived from an EMBL/GenBank/DDBJ whole genome shotgun (WGS) entry which is preliminary data.</text>
</comment>
<feature type="compositionally biased region" description="Low complexity" evidence="1">
    <location>
        <begin position="162"/>
        <end position="174"/>
    </location>
</feature>
<keyword evidence="3" id="KW-1185">Reference proteome</keyword>
<sequence length="446" mass="50721">MSQTPQTPSGSTDTTGCNEPRCPAPDSLNGILRQHAGTSLFLPPVFWKDMHVELLGARFVQLPPCNTPSLEITARPPRCFDYLKPSDVIEWLNDDFSELLDADQSSSAFSVTHLDRALGILWPRVFNFESRGERLQHIFYGNRVYRDVVFTQVLWNYPQKDMPSSPSSSTTMSTVAESPPMPPSPDHVSDLPMLCYISKRELGWMRGRISCTDRRHQRRRHNSPVRRLEQRRLQALMPANPDEDPILVAIFLAMAQRHFYGRPIQRRTLAPSSTRPERPRFENRSLRILSDDSDTAEFIVYTGHVTAGFLDRFHDPSRAPRPDEQECCGMRIEYTKVPIWPIHGLRERLGRALGEDIVGPIDVSKMEMWEAEDTDEDTDENTDENADEGADDEAELAKRKHNVHKTVDGVAGGDLRDETEGQDQTRLASDSKRRRLSDESPAKMAV</sequence>
<proteinExistence type="predicted"/>
<name>A0A8K0J1J1_9HYPO</name>
<dbReference type="EMBL" id="SRPY01000879">
    <property type="protein sequence ID" value="KAG5916609.1"/>
    <property type="molecule type" value="Genomic_DNA"/>
</dbReference>
<feature type="region of interest" description="Disordered" evidence="1">
    <location>
        <begin position="371"/>
        <end position="446"/>
    </location>
</feature>
<dbReference type="AlphaFoldDB" id="A0A8K0J1J1"/>
<protein>
    <submittedName>
        <fullName evidence="2">Uncharacterized protein</fullName>
    </submittedName>
</protein>
<reference evidence="2" key="1">
    <citation type="journal article" date="2020" name="bioRxiv">
        <title>Whole genome comparisons of ergot fungi reveals the divergence and evolution of species within the genus Claviceps are the result of varying mechanisms driving genome evolution and host range expansion.</title>
        <authorList>
            <person name="Wyka S.A."/>
            <person name="Mondo S.J."/>
            <person name="Liu M."/>
            <person name="Dettman J."/>
            <person name="Nalam V."/>
            <person name="Broders K.D."/>
        </authorList>
    </citation>
    <scope>NUCLEOTIDE SEQUENCE</scope>
    <source>
        <strain evidence="2">CCC 489</strain>
    </source>
</reference>
<gene>
    <name evidence="2" type="ORF">E4U42_007575</name>
</gene>
<feature type="compositionally biased region" description="Basic and acidic residues" evidence="1">
    <location>
        <begin position="436"/>
        <end position="446"/>
    </location>
</feature>
<feature type="compositionally biased region" description="Polar residues" evidence="1">
    <location>
        <begin position="1"/>
        <end position="17"/>
    </location>
</feature>
<evidence type="ECO:0000256" key="1">
    <source>
        <dbReference type="SAM" id="MobiDB-lite"/>
    </source>
</evidence>
<feature type="region of interest" description="Disordered" evidence="1">
    <location>
        <begin position="161"/>
        <end position="185"/>
    </location>
</feature>
<organism evidence="2 3">
    <name type="scientific">Claviceps africana</name>
    <dbReference type="NCBI Taxonomy" id="83212"/>
    <lineage>
        <taxon>Eukaryota</taxon>
        <taxon>Fungi</taxon>
        <taxon>Dikarya</taxon>
        <taxon>Ascomycota</taxon>
        <taxon>Pezizomycotina</taxon>
        <taxon>Sordariomycetes</taxon>
        <taxon>Hypocreomycetidae</taxon>
        <taxon>Hypocreales</taxon>
        <taxon>Clavicipitaceae</taxon>
        <taxon>Claviceps</taxon>
    </lineage>
</organism>